<dbReference type="STRING" id="264732.Moth_0539"/>
<evidence type="ECO:0000256" key="7">
    <source>
        <dbReference type="ARBA" id="ARBA00023136"/>
    </source>
</evidence>
<dbReference type="GO" id="GO:0005886">
    <property type="term" value="C:plasma membrane"/>
    <property type="evidence" value="ECO:0007669"/>
    <property type="project" value="UniProtKB-SubCell"/>
</dbReference>
<dbReference type="Pfam" id="PF04093">
    <property type="entry name" value="MreD"/>
    <property type="match status" value="1"/>
</dbReference>
<feature type="transmembrane region" description="Helical" evidence="8">
    <location>
        <begin position="132"/>
        <end position="152"/>
    </location>
</feature>
<name>Q2RL20_MOOTA</name>
<keyword evidence="7 8" id="KW-0472">Membrane</keyword>
<dbReference type="KEGG" id="mta:Moth_0539"/>
<evidence type="ECO:0000313" key="9">
    <source>
        <dbReference type="EMBL" id="ABC18869.1"/>
    </source>
</evidence>
<feature type="transmembrane region" description="Helical" evidence="8">
    <location>
        <begin position="65"/>
        <end position="83"/>
    </location>
</feature>
<keyword evidence="6 8" id="KW-1133">Transmembrane helix</keyword>
<dbReference type="GO" id="GO:0008360">
    <property type="term" value="P:regulation of cell shape"/>
    <property type="evidence" value="ECO:0007669"/>
    <property type="project" value="UniProtKB-KW"/>
</dbReference>
<comment type="similarity">
    <text evidence="2">Belongs to the MreD family.</text>
</comment>
<keyword evidence="4 8" id="KW-0812">Transmembrane</keyword>
<evidence type="ECO:0000256" key="8">
    <source>
        <dbReference type="SAM" id="Phobius"/>
    </source>
</evidence>
<dbReference type="NCBIfam" id="TIGR03426">
    <property type="entry name" value="shape_MreD"/>
    <property type="match status" value="1"/>
</dbReference>
<evidence type="ECO:0000256" key="5">
    <source>
        <dbReference type="ARBA" id="ARBA00022960"/>
    </source>
</evidence>
<proteinExistence type="inferred from homology"/>
<accession>Q2RL20</accession>
<gene>
    <name evidence="9" type="ordered locus">Moth_0539</name>
</gene>
<evidence type="ECO:0000256" key="6">
    <source>
        <dbReference type="ARBA" id="ARBA00022989"/>
    </source>
</evidence>
<dbReference type="InterPro" id="IPR017225">
    <property type="entry name" value="Cell_shape_determin_MreD_prd"/>
</dbReference>
<dbReference type="InterPro" id="IPR007227">
    <property type="entry name" value="Cell_shape_determining_MreD"/>
</dbReference>
<reference evidence="9" key="1">
    <citation type="submission" date="2005-12" db="EMBL/GenBank/DDBJ databases">
        <title>Complete sequence of Moorella thermoacetica ATCC 39073.</title>
        <authorList>
            <consortium name="US DOE Joint Genome Institute"/>
            <person name="Copeland A."/>
            <person name="Lucas S."/>
            <person name="Lapidus A."/>
            <person name="Barry K."/>
            <person name="Detter J.C."/>
            <person name="Glavina T."/>
            <person name="Hammon N."/>
            <person name="Israni S."/>
            <person name="Pitluck S."/>
            <person name="Chertkov O."/>
            <person name="Saunders E.H."/>
            <person name="Brettin T."/>
            <person name="Bruce D."/>
            <person name="Han C."/>
            <person name="Tapia R."/>
            <person name="Gilna P."/>
            <person name="Schmutz J."/>
            <person name="Larimer F."/>
            <person name="Land M."/>
            <person name="Kyrpides N."/>
            <person name="Anderson I."/>
            <person name="Richardson P."/>
            <person name="Ragsdale S."/>
        </authorList>
    </citation>
    <scope>NUCLEOTIDE SEQUENCE</scope>
    <source>
        <strain evidence="9">ATCC 39073</strain>
    </source>
</reference>
<sequence>MQFLGLLALGLGGLVLEATLLPALKLAGVKADLLTIVLTIYALFQGPSRGAVLGFGYGLLEDLYLGRYVGLNALSKMLTGYIIGLGKDRLNQDNWLVPGIMAFFAIICQGLLVLFLTLLAGFRFPLLAGLEAVILPMSFYNACLALLGYNLYQGGIKWATRKRRIGSPG</sequence>
<evidence type="ECO:0000256" key="3">
    <source>
        <dbReference type="ARBA" id="ARBA00022475"/>
    </source>
</evidence>
<dbReference type="EMBL" id="CP000232">
    <property type="protein sequence ID" value="ABC18869.1"/>
    <property type="molecule type" value="Genomic_DNA"/>
</dbReference>
<dbReference type="OrthoDB" id="9796616at2"/>
<protein>
    <submittedName>
        <fullName evidence="9">Uncharacterized protein</fullName>
    </submittedName>
</protein>
<evidence type="ECO:0000256" key="1">
    <source>
        <dbReference type="ARBA" id="ARBA00004651"/>
    </source>
</evidence>
<keyword evidence="5" id="KW-0133">Cell shape</keyword>
<comment type="subcellular location">
    <subcellularLocation>
        <location evidence="1">Cell membrane</location>
        <topology evidence="1">Multi-pass membrane protein</topology>
    </subcellularLocation>
</comment>
<evidence type="ECO:0000256" key="4">
    <source>
        <dbReference type="ARBA" id="ARBA00022692"/>
    </source>
</evidence>
<dbReference type="PIRSF" id="PIRSF037497">
    <property type="entry name" value="MreD_Clostridium/Treponema_prd"/>
    <property type="match status" value="1"/>
</dbReference>
<dbReference type="EnsemblBacteria" id="ABC18869">
    <property type="protein sequence ID" value="ABC18869"/>
    <property type="gene ID" value="Moth_0539"/>
</dbReference>
<feature type="transmembrane region" description="Helical" evidence="8">
    <location>
        <begin position="95"/>
        <end position="120"/>
    </location>
</feature>
<keyword evidence="3" id="KW-1003">Cell membrane</keyword>
<evidence type="ECO:0000256" key="2">
    <source>
        <dbReference type="ARBA" id="ARBA00007776"/>
    </source>
</evidence>
<organism evidence="9">
    <name type="scientific">Moorella thermoacetica (strain ATCC 39073 / JCM 9320)</name>
    <dbReference type="NCBI Taxonomy" id="264732"/>
    <lineage>
        <taxon>Bacteria</taxon>
        <taxon>Bacillati</taxon>
        <taxon>Bacillota</taxon>
        <taxon>Clostridia</taxon>
        <taxon>Neomoorellales</taxon>
        <taxon>Neomoorellaceae</taxon>
        <taxon>Neomoorella</taxon>
    </lineage>
</organism>
<dbReference type="AlphaFoldDB" id="Q2RL20"/>
<dbReference type="eggNOG" id="COG2891">
    <property type="taxonomic scope" value="Bacteria"/>
</dbReference>
<dbReference type="HOGENOM" id="CLU_132534_2_0_9"/>
<dbReference type="PATRIC" id="fig|264732.11.peg.581"/>